<proteinExistence type="predicted"/>
<dbReference type="InParanoid" id="A5DT56"/>
<evidence type="ECO:0000313" key="2">
    <source>
        <dbReference type="Proteomes" id="UP000001996"/>
    </source>
</evidence>
<evidence type="ECO:0000313" key="1">
    <source>
        <dbReference type="EMBL" id="EDK42364.1"/>
    </source>
</evidence>
<dbReference type="Proteomes" id="UP000001996">
    <property type="component" value="Unassembled WGS sequence"/>
</dbReference>
<accession>A5DT56</accession>
<dbReference type="Gene3D" id="3.10.10.10">
    <property type="entry name" value="HIV Type 1 Reverse Transcriptase, subunit A, domain 1"/>
    <property type="match status" value="1"/>
</dbReference>
<dbReference type="VEuPathDB" id="FungiDB:LELG_00542"/>
<protein>
    <submittedName>
        <fullName evidence="1">Uncharacterized protein</fullName>
    </submittedName>
</protein>
<gene>
    <name evidence="1" type="ORF">LELG_00542</name>
</gene>
<sequence>MSDECPTVHCTDTITESSFKEMLQPAFSGSEASADHIQYFGKKCSDITEIFYLKSSSPGRLKSESHAPVRVKLRDKDAVWRCKSIPLGSKGLTAFEILLKTLSRGQLEFSNAVYGNPQFLILNKDGKYRMLIDLRELNKHVELEGGHPQLTTNQLTMELRGHLFNTLIDVKD</sequence>
<dbReference type="SUPFAM" id="SSF56672">
    <property type="entry name" value="DNA/RNA polymerases"/>
    <property type="match status" value="1"/>
</dbReference>
<name>A5DT56_LODEL</name>
<dbReference type="HOGENOM" id="CLU_1555549_0_0_1"/>
<dbReference type="InterPro" id="IPR043502">
    <property type="entry name" value="DNA/RNA_pol_sf"/>
</dbReference>
<keyword evidence="2" id="KW-1185">Reference proteome</keyword>
<dbReference type="EMBL" id="CH981524">
    <property type="protein sequence ID" value="EDK42364.1"/>
    <property type="molecule type" value="Genomic_DNA"/>
</dbReference>
<reference evidence="1 2" key="1">
    <citation type="journal article" date="2009" name="Nature">
        <title>Evolution of pathogenicity and sexual reproduction in eight Candida genomes.</title>
        <authorList>
            <person name="Butler G."/>
            <person name="Rasmussen M.D."/>
            <person name="Lin M.F."/>
            <person name="Santos M.A."/>
            <person name="Sakthikumar S."/>
            <person name="Munro C.A."/>
            <person name="Rheinbay E."/>
            <person name="Grabherr M."/>
            <person name="Forche A."/>
            <person name="Reedy J.L."/>
            <person name="Agrafioti I."/>
            <person name="Arnaud M.B."/>
            <person name="Bates S."/>
            <person name="Brown A.J."/>
            <person name="Brunke S."/>
            <person name="Costanzo M.C."/>
            <person name="Fitzpatrick D.A."/>
            <person name="de Groot P.W."/>
            <person name="Harris D."/>
            <person name="Hoyer L.L."/>
            <person name="Hube B."/>
            <person name="Klis F.M."/>
            <person name="Kodira C."/>
            <person name="Lennard N."/>
            <person name="Logue M.E."/>
            <person name="Martin R."/>
            <person name="Neiman A.M."/>
            <person name="Nikolaou E."/>
            <person name="Quail M.A."/>
            <person name="Quinn J."/>
            <person name="Santos M.C."/>
            <person name="Schmitzberger F.F."/>
            <person name="Sherlock G."/>
            <person name="Shah P."/>
            <person name="Silverstein K.A."/>
            <person name="Skrzypek M.S."/>
            <person name="Soll D."/>
            <person name="Staggs R."/>
            <person name="Stansfield I."/>
            <person name="Stumpf M.P."/>
            <person name="Sudbery P.E."/>
            <person name="Srikantha T."/>
            <person name="Zeng Q."/>
            <person name="Berman J."/>
            <person name="Berriman M."/>
            <person name="Heitman J."/>
            <person name="Gow N.A."/>
            <person name="Lorenz M.C."/>
            <person name="Birren B.W."/>
            <person name="Kellis M."/>
            <person name="Cuomo C.A."/>
        </authorList>
    </citation>
    <scope>NUCLEOTIDE SEQUENCE [LARGE SCALE GENOMIC DNA]</scope>
    <source>
        <strain evidence="2">ATCC 11503 / BCRC 21390 / CBS 2605 / JCM 1781 / NBRC 1676 / NRRL YB-4239</strain>
    </source>
</reference>
<organism evidence="1 2">
    <name type="scientific">Lodderomyces elongisporus (strain ATCC 11503 / CBS 2605 / JCM 1781 / NBRC 1676 / NRRL YB-4239)</name>
    <name type="common">Yeast</name>
    <name type="synonym">Saccharomyces elongisporus</name>
    <dbReference type="NCBI Taxonomy" id="379508"/>
    <lineage>
        <taxon>Eukaryota</taxon>
        <taxon>Fungi</taxon>
        <taxon>Dikarya</taxon>
        <taxon>Ascomycota</taxon>
        <taxon>Saccharomycotina</taxon>
        <taxon>Pichiomycetes</taxon>
        <taxon>Debaryomycetaceae</taxon>
        <taxon>Candida/Lodderomyces clade</taxon>
        <taxon>Lodderomyces</taxon>
    </lineage>
</organism>
<dbReference type="OrthoDB" id="4025440at2759"/>
<dbReference type="AlphaFoldDB" id="A5DT56"/>